<dbReference type="Proteomes" id="UP000053766">
    <property type="component" value="Unassembled WGS sequence"/>
</dbReference>
<name>A0A0D8XVB9_DICVI</name>
<dbReference type="EMBL" id="KN716267">
    <property type="protein sequence ID" value="KJH48460.1"/>
    <property type="molecule type" value="Genomic_DNA"/>
</dbReference>
<reference evidence="2" key="2">
    <citation type="journal article" date="2016" name="Sci. Rep.">
        <title>Dictyocaulus viviparus genome, variome and transcriptome elucidate lungworm biology and support future intervention.</title>
        <authorList>
            <person name="McNulty S.N."/>
            <person name="Strube C."/>
            <person name="Rosa B.A."/>
            <person name="Martin J.C."/>
            <person name="Tyagi R."/>
            <person name="Choi Y.J."/>
            <person name="Wang Q."/>
            <person name="Hallsworth Pepin K."/>
            <person name="Zhang X."/>
            <person name="Ozersky P."/>
            <person name="Wilson R.K."/>
            <person name="Sternberg P.W."/>
            <person name="Gasser R.B."/>
            <person name="Mitreva M."/>
        </authorList>
    </citation>
    <scope>NUCLEOTIDE SEQUENCE [LARGE SCALE GENOMIC DNA]</scope>
    <source>
        <strain evidence="2">HannoverDv2000</strain>
    </source>
</reference>
<evidence type="ECO:0000313" key="2">
    <source>
        <dbReference type="Proteomes" id="UP000053766"/>
    </source>
</evidence>
<keyword evidence="2" id="KW-1185">Reference proteome</keyword>
<gene>
    <name evidence="1" type="ORF">DICVIV_05430</name>
</gene>
<sequence>MPVSKDEKCASAVFKSGSPNMEVIKMDKRVI</sequence>
<dbReference type="AlphaFoldDB" id="A0A0D8XVB9"/>
<protein>
    <submittedName>
        <fullName evidence="1">Uncharacterized protein</fullName>
    </submittedName>
</protein>
<reference evidence="1 2" key="1">
    <citation type="submission" date="2013-11" db="EMBL/GenBank/DDBJ databases">
        <title>Draft genome of the bovine lungworm Dictyocaulus viviparus.</title>
        <authorList>
            <person name="Mitreva M."/>
        </authorList>
    </citation>
    <scope>NUCLEOTIDE SEQUENCE [LARGE SCALE GENOMIC DNA]</scope>
    <source>
        <strain evidence="1 2">HannoverDv2000</strain>
    </source>
</reference>
<organism evidence="1 2">
    <name type="scientific">Dictyocaulus viviparus</name>
    <name type="common">Bovine lungworm</name>
    <dbReference type="NCBI Taxonomy" id="29172"/>
    <lineage>
        <taxon>Eukaryota</taxon>
        <taxon>Metazoa</taxon>
        <taxon>Ecdysozoa</taxon>
        <taxon>Nematoda</taxon>
        <taxon>Chromadorea</taxon>
        <taxon>Rhabditida</taxon>
        <taxon>Rhabditina</taxon>
        <taxon>Rhabditomorpha</taxon>
        <taxon>Strongyloidea</taxon>
        <taxon>Metastrongylidae</taxon>
        <taxon>Dictyocaulus</taxon>
    </lineage>
</organism>
<proteinExistence type="predicted"/>
<accession>A0A0D8XVB9</accession>
<evidence type="ECO:0000313" key="1">
    <source>
        <dbReference type="EMBL" id="KJH48460.1"/>
    </source>
</evidence>